<dbReference type="EMBL" id="JACIVC010000072">
    <property type="protein sequence ID" value="MBB1070771.1"/>
    <property type="molecule type" value="Genomic_DNA"/>
</dbReference>
<organism evidence="1 3">
    <name type="scientific">Limosilactobacillus albertensis</name>
    <dbReference type="NCBI Taxonomy" id="2759752"/>
    <lineage>
        <taxon>Bacteria</taxon>
        <taxon>Bacillati</taxon>
        <taxon>Bacillota</taxon>
        <taxon>Bacilli</taxon>
        <taxon>Lactobacillales</taxon>
        <taxon>Lactobacillaceae</taxon>
        <taxon>Limosilactobacillus</taxon>
    </lineage>
</organism>
<dbReference type="Gene3D" id="1.10.1220.10">
    <property type="entry name" value="Met repressor-like"/>
    <property type="match status" value="1"/>
</dbReference>
<keyword evidence="3" id="KW-1185">Reference proteome</keyword>
<sequence>MDSRVDSRVPVDVKERASKELAAHGLSISSFIRMMLSSVANDGLPKYWGIPNAETMSSIDEAIDDMKKPHLKGASSYDELEKLLDE</sequence>
<dbReference type="Pfam" id="PF04221">
    <property type="entry name" value="RelB"/>
    <property type="match status" value="1"/>
</dbReference>
<accession>A0A7W3TUA2</accession>
<dbReference type="Proteomes" id="UP000518316">
    <property type="component" value="Unassembled WGS sequence"/>
</dbReference>
<proteinExistence type="predicted"/>
<dbReference type="InterPro" id="IPR013321">
    <property type="entry name" value="Arc_rbn_hlx_hlx"/>
</dbReference>
<dbReference type="GO" id="GO:0044010">
    <property type="term" value="P:single-species biofilm formation"/>
    <property type="evidence" value="ECO:0007669"/>
    <property type="project" value="InterPro"/>
</dbReference>
<evidence type="ECO:0000313" key="4">
    <source>
        <dbReference type="Proteomes" id="UP000547628"/>
    </source>
</evidence>
<dbReference type="Proteomes" id="UP000547628">
    <property type="component" value="Unassembled WGS sequence"/>
</dbReference>
<comment type="caution">
    <text evidence="1">The sequence shown here is derived from an EMBL/GenBank/DDBJ whole genome shotgun (WGS) entry which is preliminary data.</text>
</comment>
<name>A0A7W3TUA2_9LACO</name>
<dbReference type="PIRSF" id="PIRSF003108">
    <property type="entry name" value="DinJ"/>
    <property type="match status" value="1"/>
</dbReference>
<dbReference type="InterPro" id="IPR026262">
    <property type="entry name" value="DinJ"/>
</dbReference>
<evidence type="ECO:0000313" key="2">
    <source>
        <dbReference type="EMBL" id="MBB1122590.1"/>
    </source>
</evidence>
<reference evidence="3 4" key="1">
    <citation type="submission" date="2020-07" db="EMBL/GenBank/DDBJ databases">
        <title>Description of Limosilactobacillus balticus sp. nov., Limosilactobacillus agrestis sp. nov., Limosilactobacillus albertensis sp. nov., Limosilactobacillus rudii sp. nov., Limosilactobacillus fastidiosus sp. nov., five novel Limosilactobacillus species isolated from the vertebrate gastrointestinal tract, and proposal of 6 subspecies of Limosilactobacillus reuteri adapted to the gastrointestinal tract of specific vertebrate hosts.</title>
        <authorList>
            <person name="Li F."/>
            <person name="Cheng C."/>
            <person name="Zheng J."/>
            <person name="Quevedo R.M."/>
            <person name="Li J."/>
            <person name="Roos S."/>
            <person name="Gaenzle M.G."/>
            <person name="Walter J."/>
        </authorList>
    </citation>
    <scope>NUCLEOTIDE SEQUENCE [LARGE SCALE GENOMIC DNA]</scope>
    <source>
        <strain evidence="2 4">Lr3000</strain>
        <strain evidence="1 3">RRLNB_1_1</strain>
    </source>
</reference>
<evidence type="ECO:0000313" key="1">
    <source>
        <dbReference type="EMBL" id="MBB1070771.1"/>
    </source>
</evidence>
<dbReference type="RefSeq" id="WP_182599246.1">
    <property type="nucleotide sequence ID" value="NZ_JACIVC010000072.1"/>
</dbReference>
<dbReference type="GO" id="GO:0006355">
    <property type="term" value="P:regulation of DNA-templated transcription"/>
    <property type="evidence" value="ECO:0007669"/>
    <property type="project" value="InterPro"/>
</dbReference>
<dbReference type="EMBL" id="JACIVD010000044">
    <property type="protein sequence ID" value="MBB1122590.1"/>
    <property type="molecule type" value="Genomic_DNA"/>
</dbReference>
<dbReference type="AlphaFoldDB" id="A0A7W3TUA2"/>
<gene>
    <name evidence="1" type="ORF">H5S40_11520</name>
    <name evidence="2" type="ORF">H5S41_01230</name>
</gene>
<dbReference type="InterPro" id="IPR007337">
    <property type="entry name" value="RelB/DinJ"/>
</dbReference>
<dbReference type="GO" id="GO:0000987">
    <property type="term" value="F:cis-regulatory region sequence-specific DNA binding"/>
    <property type="evidence" value="ECO:0007669"/>
    <property type="project" value="InterPro"/>
</dbReference>
<dbReference type="GO" id="GO:0015643">
    <property type="term" value="F:toxic substance binding"/>
    <property type="evidence" value="ECO:0007669"/>
    <property type="project" value="InterPro"/>
</dbReference>
<evidence type="ECO:0000313" key="3">
    <source>
        <dbReference type="Proteomes" id="UP000518316"/>
    </source>
</evidence>
<protein>
    <submittedName>
        <fullName evidence="1">Type II toxin-antitoxin system RelB/DinJ family antitoxin</fullName>
    </submittedName>
</protein>